<keyword evidence="1" id="KW-1133">Transmembrane helix</keyword>
<gene>
    <name evidence="2" type="ORF">MOC89_07230</name>
</gene>
<protein>
    <submittedName>
        <fullName evidence="2">DUF4181 domain-containing protein</fullName>
    </submittedName>
</protein>
<proteinExistence type="predicted"/>
<dbReference type="EMBL" id="JALAPQ010000008">
    <property type="protein sequence ID" value="MCY8456689.1"/>
    <property type="molecule type" value="Genomic_DNA"/>
</dbReference>
<sequence>MTGTHFLIVLLVAALINTTFYIFARKKLGIPKPPWWYKPVNSTQGLLEIIMLILLGFSVLRFPPEIMLIFFLFLTSCFRTFMEWKYKREEKQYVHYLFGAVLFLVVFIYMCIFF</sequence>
<comment type="caution">
    <text evidence="2">The sequence shown here is derived from an EMBL/GenBank/DDBJ whole genome shotgun (WGS) entry which is preliminary data.</text>
</comment>
<dbReference type="InterPro" id="IPR025441">
    <property type="entry name" value="DUF4181"/>
</dbReference>
<dbReference type="AlphaFoldDB" id="A0A9Q4HG54"/>
<keyword evidence="1" id="KW-0812">Transmembrane</keyword>
<organism evidence="2 3">
    <name type="scientific">Bacillus spizizenii</name>
    <name type="common">Bacillus subtilis subsp. spizizenii</name>
    <dbReference type="NCBI Taxonomy" id="96241"/>
    <lineage>
        <taxon>Bacteria</taxon>
        <taxon>Bacillati</taxon>
        <taxon>Bacillota</taxon>
        <taxon>Bacilli</taxon>
        <taxon>Bacillales</taxon>
        <taxon>Bacillaceae</taxon>
        <taxon>Bacillus</taxon>
    </lineage>
</organism>
<evidence type="ECO:0000313" key="2">
    <source>
        <dbReference type="EMBL" id="MCY8456689.1"/>
    </source>
</evidence>
<name>A0A9Q4HG54_BACSC</name>
<evidence type="ECO:0000256" key="1">
    <source>
        <dbReference type="SAM" id="Phobius"/>
    </source>
</evidence>
<dbReference type="Proteomes" id="UP001078573">
    <property type="component" value="Unassembled WGS sequence"/>
</dbReference>
<feature type="transmembrane region" description="Helical" evidence="1">
    <location>
        <begin position="6"/>
        <end position="24"/>
    </location>
</feature>
<reference evidence="2" key="1">
    <citation type="submission" date="2022-02" db="EMBL/GenBank/DDBJ databases">
        <title>Crop Bioprotection Bacillus Genome Sequencing.</title>
        <authorList>
            <person name="Dunlap C."/>
        </authorList>
    </citation>
    <scope>NUCLEOTIDE SEQUENCE</scope>
    <source>
        <strain evidence="2">WR1O2A-53</strain>
    </source>
</reference>
<evidence type="ECO:0000313" key="3">
    <source>
        <dbReference type="Proteomes" id="UP001078573"/>
    </source>
</evidence>
<feature type="transmembrane region" description="Helical" evidence="1">
    <location>
        <begin position="94"/>
        <end position="112"/>
    </location>
</feature>
<accession>A0A9Q4HG54</accession>
<keyword evidence="1" id="KW-0472">Membrane</keyword>
<dbReference type="RefSeq" id="WP_268393140.1">
    <property type="nucleotide sequence ID" value="NZ_CP145137.1"/>
</dbReference>
<dbReference type="Pfam" id="PF13789">
    <property type="entry name" value="DUF4181"/>
    <property type="match status" value="1"/>
</dbReference>